<dbReference type="RefSeq" id="WP_188674393.1">
    <property type="nucleotide sequence ID" value="NZ_BMJH01000002.1"/>
</dbReference>
<sequence>MQLERQITPGLDTEVPANARELENIPTERQRAPGQQPRSEREEIPGGFTNAEAECAERLELESAAIEDASRAPSDIQGTGAGAGCDVY</sequence>
<reference evidence="2" key="2">
    <citation type="submission" date="2020-09" db="EMBL/GenBank/DDBJ databases">
        <authorList>
            <person name="Sun Q."/>
            <person name="Zhou Y."/>
        </authorList>
    </citation>
    <scope>NUCLEOTIDE SEQUENCE</scope>
    <source>
        <strain evidence="2">CGMCC 1.15478</strain>
    </source>
</reference>
<accession>A0A916UD72</accession>
<organism evidence="2 3">
    <name type="scientific">Hoyosella rhizosphaerae</name>
    <dbReference type="NCBI Taxonomy" id="1755582"/>
    <lineage>
        <taxon>Bacteria</taxon>
        <taxon>Bacillati</taxon>
        <taxon>Actinomycetota</taxon>
        <taxon>Actinomycetes</taxon>
        <taxon>Mycobacteriales</taxon>
        <taxon>Hoyosellaceae</taxon>
        <taxon>Hoyosella</taxon>
    </lineage>
</organism>
<dbReference type="Proteomes" id="UP000641514">
    <property type="component" value="Unassembled WGS sequence"/>
</dbReference>
<feature type="region of interest" description="Disordered" evidence="1">
    <location>
        <begin position="1"/>
        <end position="88"/>
    </location>
</feature>
<feature type="compositionally biased region" description="Basic and acidic residues" evidence="1">
    <location>
        <begin position="20"/>
        <end position="31"/>
    </location>
</feature>
<evidence type="ECO:0000313" key="3">
    <source>
        <dbReference type="Proteomes" id="UP000641514"/>
    </source>
</evidence>
<gene>
    <name evidence="2" type="ORF">GCM10011410_21850</name>
</gene>
<protein>
    <submittedName>
        <fullName evidence="2">Uncharacterized protein</fullName>
    </submittedName>
</protein>
<keyword evidence="3" id="KW-1185">Reference proteome</keyword>
<evidence type="ECO:0000313" key="2">
    <source>
        <dbReference type="EMBL" id="GGC68703.1"/>
    </source>
</evidence>
<dbReference type="AlphaFoldDB" id="A0A916UD72"/>
<name>A0A916UD72_9ACTN</name>
<evidence type="ECO:0000256" key="1">
    <source>
        <dbReference type="SAM" id="MobiDB-lite"/>
    </source>
</evidence>
<dbReference type="EMBL" id="BMJH01000002">
    <property type="protein sequence ID" value="GGC68703.1"/>
    <property type="molecule type" value="Genomic_DNA"/>
</dbReference>
<feature type="compositionally biased region" description="Gly residues" evidence="1">
    <location>
        <begin position="79"/>
        <end position="88"/>
    </location>
</feature>
<proteinExistence type="predicted"/>
<reference evidence="2" key="1">
    <citation type="journal article" date="2014" name="Int. J. Syst. Evol. Microbiol.">
        <title>Complete genome sequence of Corynebacterium casei LMG S-19264T (=DSM 44701T), isolated from a smear-ripened cheese.</title>
        <authorList>
            <consortium name="US DOE Joint Genome Institute (JGI-PGF)"/>
            <person name="Walter F."/>
            <person name="Albersmeier A."/>
            <person name="Kalinowski J."/>
            <person name="Ruckert C."/>
        </authorList>
    </citation>
    <scope>NUCLEOTIDE SEQUENCE</scope>
    <source>
        <strain evidence="2">CGMCC 1.15478</strain>
    </source>
</reference>
<comment type="caution">
    <text evidence="2">The sequence shown here is derived from an EMBL/GenBank/DDBJ whole genome shotgun (WGS) entry which is preliminary data.</text>
</comment>